<accession>A0A2P4XYT3</accession>
<feature type="non-terminal residue" evidence="2">
    <location>
        <position position="559"/>
    </location>
</feature>
<proteinExistence type="predicted"/>
<dbReference type="InterPro" id="IPR043504">
    <property type="entry name" value="Peptidase_S1_PA_chymotrypsin"/>
</dbReference>
<keyword evidence="3" id="KW-1185">Reference proteome</keyword>
<dbReference type="InterPro" id="IPR009003">
    <property type="entry name" value="Peptidase_S1_PA"/>
</dbReference>
<reference evidence="2 3" key="1">
    <citation type="journal article" date="2017" name="Genome Biol. Evol.">
        <title>Phytophthora megakarya and P. palmivora, closely related causal agents of cacao black pod rot, underwent increases in genome sizes and gene numbers by different mechanisms.</title>
        <authorList>
            <person name="Ali S.S."/>
            <person name="Shao J."/>
            <person name="Lary D.J."/>
            <person name="Kronmiller B."/>
            <person name="Shen D."/>
            <person name="Strem M.D."/>
            <person name="Amoako-Attah I."/>
            <person name="Akrofi A.Y."/>
            <person name="Begoude B.A."/>
            <person name="Ten Hoopen G.M."/>
            <person name="Coulibaly K."/>
            <person name="Kebe B.I."/>
            <person name="Melnick R.L."/>
            <person name="Guiltinan M.J."/>
            <person name="Tyler B.M."/>
            <person name="Meinhardt L.W."/>
            <person name="Bailey B.A."/>
        </authorList>
    </citation>
    <scope>NUCLEOTIDE SEQUENCE [LARGE SCALE GENOMIC DNA]</scope>
    <source>
        <strain evidence="3">sbr112.9</strain>
    </source>
</reference>
<dbReference type="SUPFAM" id="SSF55961">
    <property type="entry name" value="Bet v1-like"/>
    <property type="match status" value="1"/>
</dbReference>
<protein>
    <recommendedName>
        <fullName evidence="4">FYVE-type domain-containing protein</fullName>
    </recommendedName>
</protein>
<evidence type="ECO:0008006" key="4">
    <source>
        <dbReference type="Google" id="ProtNLM"/>
    </source>
</evidence>
<dbReference type="PANTHER" id="PTHR13510">
    <property type="entry name" value="FYVE-FINGER-CONTAINING RAB5 EFFECTOR PROTEIN RABENOSYN-5-RELATED"/>
    <property type="match status" value="1"/>
</dbReference>
<dbReference type="AlphaFoldDB" id="A0A2P4XYT3"/>
<dbReference type="OrthoDB" id="92835at2759"/>
<dbReference type="EMBL" id="NCKW01006831">
    <property type="protein sequence ID" value="POM70711.1"/>
    <property type="molecule type" value="Genomic_DNA"/>
</dbReference>
<sequence>MAKDRFVQNLFPDLELSVADKAELQALVTTFIDEHLPNYQEYISNQKRQVDTNRWKLFKSKDNVRLYSERESKSERHSAKAEEHEVSNMPIVLCEGSIPGKLEDVMFGVISPTLELMRLKASYIDDISSASVLSTIVKPTPEDPLQSLVLKWMQLDLPLRSTNLVKNRDFVYMEATGILRMKDGERVGYHIQHSIGLPQAPELPSLVRGNCHLCAFFRQDRDLSVEMYATGACDPGGPVLKSLLLHPVASMLLACTDYAHCGEMKKLAWIMQHRNAQKKQMGTKRNDDKCVSCSSSVSHSRIGKLSTTRGSCKLCFNAVCRSCRVRKLLTFMEPDLKYEKRKVTFCPVCIKDALNVSALQVARDQTLAPKRVVSSLLRLPQMNENSKFQWENLDATATEFGENDMIVDTFSVTDSSSKCFGFVVDSYNYLLVNDNEPIVGTETSICASDNTLNAICYYPDNSTRTAYLASRSVVRLKIPKGSDEWASCTGWLIGNQGHIMTNYHCVSSDVEASGTTVELMAENMACNSIGCELGGCAGEMVAFKMELIHASEALDYALL</sequence>
<dbReference type="SUPFAM" id="SSF50494">
    <property type="entry name" value="Trypsin-like serine proteases"/>
    <property type="match status" value="1"/>
</dbReference>
<evidence type="ECO:0000313" key="3">
    <source>
        <dbReference type="Proteomes" id="UP000237271"/>
    </source>
</evidence>
<dbReference type="Gene3D" id="2.40.10.10">
    <property type="entry name" value="Trypsin-like serine proteases"/>
    <property type="match status" value="1"/>
</dbReference>
<organism evidence="2 3">
    <name type="scientific">Phytophthora palmivora</name>
    <dbReference type="NCBI Taxonomy" id="4796"/>
    <lineage>
        <taxon>Eukaryota</taxon>
        <taxon>Sar</taxon>
        <taxon>Stramenopiles</taxon>
        <taxon>Oomycota</taxon>
        <taxon>Peronosporomycetes</taxon>
        <taxon>Peronosporales</taxon>
        <taxon>Peronosporaceae</taxon>
        <taxon>Phytophthora</taxon>
    </lineage>
</organism>
<gene>
    <name evidence="2" type="ORF">PHPALM_12813</name>
</gene>
<dbReference type="InterPro" id="IPR052727">
    <property type="entry name" value="Rab4/Rab5_effector"/>
</dbReference>
<name>A0A2P4XYT3_9STRA</name>
<dbReference type="InterPro" id="IPR023393">
    <property type="entry name" value="START-like_dom_sf"/>
</dbReference>
<evidence type="ECO:0000313" key="2">
    <source>
        <dbReference type="EMBL" id="POM70711.1"/>
    </source>
</evidence>
<dbReference type="Gene3D" id="3.30.530.20">
    <property type="match status" value="1"/>
</dbReference>
<evidence type="ECO:0000256" key="1">
    <source>
        <dbReference type="ARBA" id="ARBA00023026"/>
    </source>
</evidence>
<comment type="caution">
    <text evidence="2">The sequence shown here is derived from an EMBL/GenBank/DDBJ whole genome shotgun (WGS) entry which is preliminary data.</text>
</comment>
<dbReference type="PANTHER" id="PTHR13510:SF44">
    <property type="entry name" value="RABENOSYN-5"/>
    <property type="match status" value="1"/>
</dbReference>
<keyword evidence="1" id="KW-0843">Virulence</keyword>
<dbReference type="Proteomes" id="UP000237271">
    <property type="component" value="Unassembled WGS sequence"/>
</dbReference>